<dbReference type="PANTHER" id="PTHR14464:SF4">
    <property type="entry name" value="EXONUCLEASE V"/>
    <property type="match status" value="1"/>
</dbReference>
<dbReference type="GO" id="GO:0005634">
    <property type="term" value="C:nucleus"/>
    <property type="evidence" value="ECO:0007669"/>
    <property type="project" value="TreeGrafter"/>
</dbReference>
<keyword evidence="3" id="KW-0269">Exonuclease</keyword>
<reference evidence="3" key="2">
    <citation type="journal article" date="2024" name="Plant">
        <title>Genomic evolution and insights into agronomic trait innovations of Sesamum species.</title>
        <authorList>
            <person name="Miao H."/>
            <person name="Wang L."/>
            <person name="Qu L."/>
            <person name="Liu H."/>
            <person name="Sun Y."/>
            <person name="Le M."/>
            <person name="Wang Q."/>
            <person name="Wei S."/>
            <person name="Zheng Y."/>
            <person name="Lin W."/>
            <person name="Duan Y."/>
            <person name="Cao H."/>
            <person name="Xiong S."/>
            <person name="Wang X."/>
            <person name="Wei L."/>
            <person name="Li C."/>
            <person name="Ma Q."/>
            <person name="Ju M."/>
            <person name="Zhao R."/>
            <person name="Li G."/>
            <person name="Mu C."/>
            <person name="Tian Q."/>
            <person name="Mei H."/>
            <person name="Zhang T."/>
            <person name="Gao T."/>
            <person name="Zhang H."/>
        </authorList>
    </citation>
    <scope>NUCLEOTIDE SEQUENCE</scope>
    <source>
        <strain evidence="3">KEN8</strain>
    </source>
</reference>
<reference evidence="3" key="1">
    <citation type="submission" date="2020-06" db="EMBL/GenBank/DDBJ databases">
        <authorList>
            <person name="Li T."/>
            <person name="Hu X."/>
            <person name="Zhang T."/>
            <person name="Song X."/>
            <person name="Zhang H."/>
            <person name="Dai N."/>
            <person name="Sheng W."/>
            <person name="Hou X."/>
            <person name="Wei L."/>
        </authorList>
    </citation>
    <scope>NUCLEOTIDE SEQUENCE</scope>
    <source>
        <strain evidence="3">KEN8</strain>
        <tissue evidence="3">Leaf</tissue>
    </source>
</reference>
<dbReference type="InterPro" id="IPR019190">
    <property type="entry name" value="EXOV"/>
</dbReference>
<feature type="region of interest" description="Disordered" evidence="2">
    <location>
        <begin position="118"/>
        <end position="138"/>
    </location>
</feature>
<organism evidence="3">
    <name type="scientific">Sesamum calycinum</name>
    <dbReference type="NCBI Taxonomy" id="2727403"/>
    <lineage>
        <taxon>Eukaryota</taxon>
        <taxon>Viridiplantae</taxon>
        <taxon>Streptophyta</taxon>
        <taxon>Embryophyta</taxon>
        <taxon>Tracheophyta</taxon>
        <taxon>Spermatophyta</taxon>
        <taxon>Magnoliopsida</taxon>
        <taxon>eudicotyledons</taxon>
        <taxon>Gunneridae</taxon>
        <taxon>Pentapetalae</taxon>
        <taxon>asterids</taxon>
        <taxon>lamiids</taxon>
        <taxon>Lamiales</taxon>
        <taxon>Pedaliaceae</taxon>
        <taxon>Sesamum</taxon>
    </lineage>
</organism>
<dbReference type="AlphaFoldDB" id="A0AAW2SCA6"/>
<gene>
    <name evidence="3" type="ORF">Scaly_0371200</name>
</gene>
<sequence>MRFFRCTISIWCKYEKGSPVDPLTWNNFPSPSEVVVPTVTSPELAATASVHIMTHSPTDSCSDDKTSKIPVEIIAEEEMALIEAALAAAVPYAQFPQNSRSIRSITLLSKRRLSACTSTGSPDIEDSGRVVGSNSPQKNKKIRGLESFLHRFRRGRGLSVTDITATEWCEKQMEFILLVGKPGKTKAMQAGSARHAALEGEVIKRVKVHVQSAEDMWALKFINFIVGANQLLFDGLTRELPLVGFVEGVWMVGIIDEIRMPKSEPKRLPILVDTKTRVRATLPSEPQRRNGRIKLKQKLSDTKHNANLQITYAVVPTLNDVVRYYGNSCSLLPQAHDKLLLRYELQEDQSLLGEDEFAYEPKWVKDQVKSCLEFWLGEREASYPPMDERWKCRSCKFASTCAANSNPDGSSSKTKNEDILSPETPS</sequence>
<comment type="caution">
    <text evidence="3">The sequence shown here is derived from an EMBL/GenBank/DDBJ whole genome shotgun (WGS) entry which is preliminary data.</text>
</comment>
<dbReference type="GO" id="GO:0045145">
    <property type="term" value="F:single-stranded DNA 5'-3' DNA exonuclease activity"/>
    <property type="evidence" value="ECO:0007669"/>
    <property type="project" value="InterPro"/>
</dbReference>
<comment type="similarity">
    <text evidence="1">Belongs to the EXO5 family.</text>
</comment>
<dbReference type="GO" id="GO:0036297">
    <property type="term" value="P:interstrand cross-link repair"/>
    <property type="evidence" value="ECO:0007669"/>
    <property type="project" value="TreeGrafter"/>
</dbReference>
<name>A0AAW2SCA6_9LAMI</name>
<protein>
    <submittedName>
        <fullName evidence="3">Exonuclease V, chloroplastic</fullName>
    </submittedName>
</protein>
<dbReference type="EMBL" id="JACGWM010000002">
    <property type="protein sequence ID" value="KAL0390141.1"/>
    <property type="molecule type" value="Genomic_DNA"/>
</dbReference>
<feature type="compositionally biased region" description="Polar residues" evidence="2">
    <location>
        <begin position="402"/>
        <end position="413"/>
    </location>
</feature>
<dbReference type="Pfam" id="PF09810">
    <property type="entry name" value="Exo5"/>
    <property type="match status" value="2"/>
</dbReference>
<keyword evidence="3" id="KW-0378">Hydrolase</keyword>
<evidence type="ECO:0000313" key="3">
    <source>
        <dbReference type="EMBL" id="KAL0390141.1"/>
    </source>
</evidence>
<accession>A0AAW2SCA6</accession>
<evidence type="ECO:0000256" key="1">
    <source>
        <dbReference type="ARBA" id="ARBA00009797"/>
    </source>
</evidence>
<evidence type="ECO:0000256" key="2">
    <source>
        <dbReference type="SAM" id="MobiDB-lite"/>
    </source>
</evidence>
<proteinExistence type="inferred from homology"/>
<keyword evidence="3" id="KW-0540">Nuclease</keyword>
<feature type="region of interest" description="Disordered" evidence="2">
    <location>
        <begin position="402"/>
        <end position="426"/>
    </location>
</feature>
<dbReference type="PANTHER" id="PTHR14464">
    <property type="entry name" value="EXONUCLEASE V"/>
    <property type="match status" value="1"/>
</dbReference>